<dbReference type="EMBL" id="VWSH01000004">
    <property type="protein sequence ID" value="KAA5532110.1"/>
    <property type="molecule type" value="Genomic_DNA"/>
</dbReference>
<dbReference type="RefSeq" id="WP_150033612.1">
    <property type="nucleotide sequence ID" value="NZ_VWSH01000004.1"/>
</dbReference>
<reference evidence="2 3" key="1">
    <citation type="submission" date="2019-09" db="EMBL/GenBank/DDBJ databases">
        <title>Genome sequence and assembly of Taibaiella sp.</title>
        <authorList>
            <person name="Chhetri G."/>
        </authorList>
    </citation>
    <scope>NUCLEOTIDE SEQUENCE [LARGE SCALE GENOMIC DNA]</scope>
    <source>
        <strain evidence="2 3">KVB11</strain>
    </source>
</reference>
<proteinExistence type="predicted"/>
<evidence type="ECO:0000313" key="3">
    <source>
        <dbReference type="Proteomes" id="UP000323632"/>
    </source>
</evidence>
<organism evidence="2 3">
    <name type="scientific">Taibaiella lutea</name>
    <dbReference type="NCBI Taxonomy" id="2608001"/>
    <lineage>
        <taxon>Bacteria</taxon>
        <taxon>Pseudomonadati</taxon>
        <taxon>Bacteroidota</taxon>
        <taxon>Chitinophagia</taxon>
        <taxon>Chitinophagales</taxon>
        <taxon>Chitinophagaceae</taxon>
        <taxon>Taibaiella</taxon>
    </lineage>
</organism>
<accession>A0A5M6CCB2</accession>
<feature type="chain" id="PRO_5024303587" description="Outer membrane protein beta-barrel domain-containing protein" evidence="1">
    <location>
        <begin position="23"/>
        <end position="280"/>
    </location>
</feature>
<keyword evidence="1" id="KW-0732">Signal</keyword>
<sequence>MNLTAKYIFFLALSLAPYSLLAQRSKMTYRNRLGDTTVLVNTAVKPPRVKGPPALTSEFSGGIKFNSDGYGIFLDKGWLKGGEDFGAENKDKLFNVRLLEFELIERKHPKEKRTNSAPGFVGIQSNSYILGKINNFYVAKLGYGNRRMIAGKPDPGCFSVHWVYLGGIAAGLVKPYYLRIYGAGDQKYVDSSDIENFINPNNIEGRSSFFKGFNELKIVPGLYFKTGLHFDFSSSRKTLWALEIGVNGEAYTQKIQQMVLSDPKSIFLNFYAGLSFGKLR</sequence>
<name>A0A5M6CCB2_9BACT</name>
<dbReference type="AlphaFoldDB" id="A0A5M6CCB2"/>
<gene>
    <name evidence="2" type="ORF">F0919_15015</name>
</gene>
<comment type="caution">
    <text evidence="2">The sequence shown here is derived from an EMBL/GenBank/DDBJ whole genome shotgun (WGS) entry which is preliminary data.</text>
</comment>
<keyword evidence="3" id="KW-1185">Reference proteome</keyword>
<evidence type="ECO:0000256" key="1">
    <source>
        <dbReference type="SAM" id="SignalP"/>
    </source>
</evidence>
<evidence type="ECO:0000313" key="2">
    <source>
        <dbReference type="EMBL" id="KAA5532110.1"/>
    </source>
</evidence>
<evidence type="ECO:0008006" key="4">
    <source>
        <dbReference type="Google" id="ProtNLM"/>
    </source>
</evidence>
<dbReference type="Proteomes" id="UP000323632">
    <property type="component" value="Unassembled WGS sequence"/>
</dbReference>
<protein>
    <recommendedName>
        <fullName evidence="4">Outer membrane protein beta-barrel domain-containing protein</fullName>
    </recommendedName>
</protein>
<feature type="signal peptide" evidence="1">
    <location>
        <begin position="1"/>
        <end position="22"/>
    </location>
</feature>